<dbReference type="Gene3D" id="1.20.58.390">
    <property type="entry name" value="Neurotransmitter-gated ion-channel transmembrane domain"/>
    <property type="match status" value="1"/>
</dbReference>
<dbReference type="InterPro" id="IPR006201">
    <property type="entry name" value="Neur_channel"/>
</dbReference>
<reference evidence="24" key="1">
    <citation type="submission" date="2025-08" db="UniProtKB">
        <authorList>
            <consortium name="Ensembl"/>
        </authorList>
    </citation>
    <scope>IDENTIFICATION</scope>
</reference>
<dbReference type="GeneTree" id="ENSGT00940000160122"/>
<keyword evidence="7 20" id="KW-1133">Transmembrane helix</keyword>
<evidence type="ECO:0000256" key="5">
    <source>
        <dbReference type="ARBA" id="ARBA00022692"/>
    </source>
</evidence>
<dbReference type="GO" id="GO:1904315">
    <property type="term" value="F:transmitter-gated monoatomic ion channel activity involved in regulation of postsynaptic membrane potential"/>
    <property type="evidence" value="ECO:0007669"/>
    <property type="project" value="Ensembl"/>
</dbReference>
<keyword evidence="10" id="KW-1015">Disulfide bond</keyword>
<evidence type="ECO:0000256" key="16">
    <source>
        <dbReference type="ARBA" id="ARBA00061232"/>
    </source>
</evidence>
<dbReference type="GO" id="GO:0004890">
    <property type="term" value="F:GABA-A receptor activity"/>
    <property type="evidence" value="ECO:0007669"/>
    <property type="project" value="InterPro"/>
</dbReference>
<comment type="caution">
    <text evidence="20">Lacks conserved residue(s) required for the propagation of feature annotation.</text>
</comment>
<dbReference type="InterPro" id="IPR036719">
    <property type="entry name" value="Neuro-gated_channel_TM_sf"/>
</dbReference>
<comment type="similarity">
    <text evidence="16">Belongs to the ligand-gated ion channel (TC 1.A.9) family. Gamma-aminobutyric acid receptor (TC 1.A.9.5) subfamily. GABRD sub-subfamily.</text>
</comment>
<evidence type="ECO:0000256" key="12">
    <source>
        <dbReference type="ARBA" id="ARBA00023180"/>
    </source>
</evidence>
<evidence type="ECO:0000256" key="1">
    <source>
        <dbReference type="ARBA" id="ARBA00004651"/>
    </source>
</evidence>
<feature type="domain" description="Neurotransmitter-gated ion-channel ligand-binding" evidence="22">
    <location>
        <begin position="45"/>
        <end position="246"/>
    </location>
</feature>
<keyword evidence="6" id="KW-0732">Signal</keyword>
<feature type="region of interest" description="Disordered" evidence="21">
    <location>
        <begin position="348"/>
        <end position="381"/>
    </location>
</feature>
<evidence type="ECO:0000259" key="23">
    <source>
        <dbReference type="Pfam" id="PF02932"/>
    </source>
</evidence>
<keyword evidence="5 20" id="KW-0812">Transmembrane</keyword>
<dbReference type="InterPro" id="IPR006029">
    <property type="entry name" value="Neurotrans-gated_channel_TM"/>
</dbReference>
<comment type="subcellular location">
    <subcellularLocation>
        <location evidence="1">Cell membrane</location>
        <topology evidence="1">Multi-pass membrane protein</topology>
    </subcellularLocation>
</comment>
<dbReference type="PRINTS" id="PR00252">
    <property type="entry name" value="NRIONCHANNEL"/>
</dbReference>
<keyword evidence="11" id="KW-0869">Chloride channel</keyword>
<keyword evidence="8 20" id="KW-0406">Ion transport</keyword>
<protein>
    <recommendedName>
        <fullName evidence="18">Gamma-aminobutyric acid receptor subunit delta</fullName>
    </recommendedName>
    <alternativeName>
        <fullName evidence="19">GABA(A) receptor subunit delta</fullName>
    </alternativeName>
</protein>
<keyword evidence="4" id="KW-0597">Phosphoprotein</keyword>
<comment type="subunit">
    <text evidence="17">Heteropentamer, formed by a combination of alpha (GABRA1-6), beta (GABRB1-3), gamma (GABRG1-3), delta (GABRD), epsilon (GABRE), rho (GABRR1-3), pi (GABRP) and theta (GABRQ) chains, each subunit exhibiting distinct physiological and pharmacological properties.</text>
</comment>
<dbReference type="Proteomes" id="UP000233160">
    <property type="component" value="Unassembled WGS sequence"/>
</dbReference>
<dbReference type="PANTHER" id="PTHR18945">
    <property type="entry name" value="NEUROTRANSMITTER GATED ION CHANNEL"/>
    <property type="match status" value="1"/>
</dbReference>
<dbReference type="STRING" id="379532.ENSPCOP00000031897"/>
<dbReference type="GO" id="GO:0007214">
    <property type="term" value="P:gamma-aminobutyric acid signaling pathway"/>
    <property type="evidence" value="ECO:0007669"/>
    <property type="project" value="Ensembl"/>
</dbReference>
<dbReference type="InterPro" id="IPR008098">
    <property type="entry name" value="GABAAd_rcpt"/>
</dbReference>
<dbReference type="InterPro" id="IPR006202">
    <property type="entry name" value="Neur_chan_lig-bd"/>
</dbReference>
<sequence length="483" mass="53616">EAPPAPALSPVLVLNAAPRGETGAMNDIGDYVGSNLEISWLPNLDGLMAGYARNFRPGIGGPPVNVALALEVASIDHISEANMEYTMTVFLHQSWRDSRLSYNHTNETLGLDSRFVDKLWLPDTFIVNAKSAWFHDVTVENKLIRLQPDGVILYSIRITSTVACDMDLAKYPMDKQECMLDLESYGYSSEDIVYYWSESQEHIHGLDRLQLAQFTITSYRFTTELMNFKSAGQFPRLSLHFHLRRNRGVYIIQSYMPSILLVAMSWVSFWISQAAVPARVSLGITTVLTMTTLMVSARSSLPRASAIKALDVYFWICYVFVFAALVEYAFAHFNADYRKKQKAKVKVTKPRAEVRGPGERAPVRDQNQGRPHLAPGRAPGPCGGHLRPGACVGAPAAPELCCDAWPPPPHADGRAERHRPLLPLRRWRHPGTGRHPPAVPCAREPHGLLQVGGGGDRRDQGGGSPLGPGRHLRTVQAHRRGHH</sequence>
<dbReference type="InterPro" id="IPR018000">
    <property type="entry name" value="Neurotransmitter_ion_chnl_CS"/>
</dbReference>
<feature type="region of interest" description="Disordered" evidence="21">
    <location>
        <begin position="435"/>
        <end position="483"/>
    </location>
</feature>
<evidence type="ECO:0000256" key="19">
    <source>
        <dbReference type="ARBA" id="ARBA00082136"/>
    </source>
</evidence>
<reference evidence="24" key="2">
    <citation type="submission" date="2025-09" db="UniProtKB">
        <authorList>
            <consortium name="Ensembl"/>
        </authorList>
    </citation>
    <scope>IDENTIFICATION</scope>
</reference>
<keyword evidence="14 20" id="KW-0407">Ion channel</keyword>
<dbReference type="FunFam" id="1.20.58.390:FF:000015">
    <property type="entry name" value="Gamma-aminobutyric acid (GABA-A) receptor, subunit delta"/>
    <property type="match status" value="1"/>
</dbReference>
<accession>A0A2K6H052</accession>
<dbReference type="GO" id="GO:0098982">
    <property type="term" value="C:GABA-ergic synapse"/>
    <property type="evidence" value="ECO:0007669"/>
    <property type="project" value="Ensembl"/>
</dbReference>
<dbReference type="SUPFAM" id="SSF90112">
    <property type="entry name" value="Neurotransmitter-gated ion-channel transmembrane pore"/>
    <property type="match status" value="1"/>
</dbReference>
<dbReference type="SUPFAM" id="SSF63712">
    <property type="entry name" value="Nicotinic receptor ligand binding domain-like"/>
    <property type="match status" value="1"/>
</dbReference>
<dbReference type="GO" id="GO:0030424">
    <property type="term" value="C:axon"/>
    <property type="evidence" value="ECO:0007669"/>
    <property type="project" value="Ensembl"/>
</dbReference>
<evidence type="ECO:0000256" key="15">
    <source>
        <dbReference type="ARBA" id="ARBA00024167"/>
    </source>
</evidence>
<dbReference type="Pfam" id="PF02931">
    <property type="entry name" value="Neur_chan_LBD"/>
    <property type="match status" value="1"/>
</dbReference>
<evidence type="ECO:0000256" key="9">
    <source>
        <dbReference type="ARBA" id="ARBA00023136"/>
    </source>
</evidence>
<evidence type="ECO:0000256" key="2">
    <source>
        <dbReference type="ARBA" id="ARBA00022448"/>
    </source>
</evidence>
<feature type="compositionally biased region" description="Basic and acidic residues" evidence="21">
    <location>
        <begin position="350"/>
        <end position="363"/>
    </location>
</feature>
<dbReference type="InterPro" id="IPR006028">
    <property type="entry name" value="GABAA/Glycine_rcpt"/>
</dbReference>
<evidence type="ECO:0000256" key="7">
    <source>
        <dbReference type="ARBA" id="ARBA00022989"/>
    </source>
</evidence>
<keyword evidence="9 20" id="KW-0472">Membrane</keyword>
<dbReference type="InterPro" id="IPR036734">
    <property type="entry name" value="Neur_chan_lig-bd_sf"/>
</dbReference>
<evidence type="ECO:0000256" key="21">
    <source>
        <dbReference type="SAM" id="MobiDB-lite"/>
    </source>
</evidence>
<evidence type="ECO:0000256" key="6">
    <source>
        <dbReference type="ARBA" id="ARBA00022729"/>
    </source>
</evidence>
<dbReference type="PRINTS" id="PR00253">
    <property type="entry name" value="GABAARECEPTR"/>
</dbReference>
<dbReference type="GO" id="GO:0043025">
    <property type="term" value="C:neuronal cell body"/>
    <property type="evidence" value="ECO:0007669"/>
    <property type="project" value="Ensembl"/>
</dbReference>
<evidence type="ECO:0000256" key="11">
    <source>
        <dbReference type="ARBA" id="ARBA00023173"/>
    </source>
</evidence>
<dbReference type="Pfam" id="PF02932">
    <property type="entry name" value="Neur_chan_memb"/>
    <property type="match status" value="1"/>
</dbReference>
<keyword evidence="3" id="KW-1003">Cell membrane</keyword>
<keyword evidence="12" id="KW-0325">Glycoprotein</keyword>
<feature type="compositionally biased region" description="Basic residues" evidence="21">
    <location>
        <begin position="470"/>
        <end position="483"/>
    </location>
</feature>
<evidence type="ECO:0000256" key="14">
    <source>
        <dbReference type="ARBA" id="ARBA00023303"/>
    </source>
</evidence>
<dbReference type="GO" id="GO:1902711">
    <property type="term" value="C:GABA-A receptor complex"/>
    <property type="evidence" value="ECO:0007669"/>
    <property type="project" value="Ensembl"/>
</dbReference>
<evidence type="ECO:0000256" key="13">
    <source>
        <dbReference type="ARBA" id="ARBA00023214"/>
    </source>
</evidence>
<dbReference type="GO" id="GO:0005254">
    <property type="term" value="F:chloride channel activity"/>
    <property type="evidence" value="ECO:0007669"/>
    <property type="project" value="UniProtKB-KW"/>
</dbReference>
<name>A0A2K6H052_PROCO</name>
<dbReference type="NCBIfam" id="TIGR00860">
    <property type="entry name" value="LIC"/>
    <property type="match status" value="1"/>
</dbReference>
<keyword evidence="2 20" id="KW-0813">Transport</keyword>
<evidence type="ECO:0000256" key="3">
    <source>
        <dbReference type="ARBA" id="ARBA00022475"/>
    </source>
</evidence>
<feature type="transmembrane region" description="Helical" evidence="20">
    <location>
        <begin position="249"/>
        <end position="272"/>
    </location>
</feature>
<feature type="transmembrane region" description="Helical" evidence="20">
    <location>
        <begin position="278"/>
        <end position="297"/>
    </location>
</feature>
<evidence type="ECO:0000256" key="20">
    <source>
        <dbReference type="RuleBase" id="RU000687"/>
    </source>
</evidence>
<dbReference type="Gene3D" id="2.70.170.10">
    <property type="entry name" value="Neurotransmitter-gated ion-channel ligand-binding domain"/>
    <property type="match status" value="1"/>
</dbReference>
<comment type="catalytic activity">
    <reaction evidence="15">
        <text>chloride(in) = chloride(out)</text>
        <dbReference type="Rhea" id="RHEA:29823"/>
        <dbReference type="ChEBI" id="CHEBI:17996"/>
    </reaction>
</comment>
<evidence type="ECO:0000256" key="10">
    <source>
        <dbReference type="ARBA" id="ARBA00023157"/>
    </source>
</evidence>
<dbReference type="InterPro" id="IPR038050">
    <property type="entry name" value="Neuro_actylchol_rec"/>
</dbReference>
<dbReference type="GO" id="GO:0034707">
    <property type="term" value="C:chloride channel complex"/>
    <property type="evidence" value="ECO:0007669"/>
    <property type="project" value="UniProtKB-KW"/>
</dbReference>
<keyword evidence="13" id="KW-0868">Chloride</keyword>
<dbReference type="GO" id="GO:0045211">
    <property type="term" value="C:postsynaptic membrane"/>
    <property type="evidence" value="ECO:0007669"/>
    <property type="project" value="Ensembl"/>
</dbReference>
<organism evidence="24 25">
    <name type="scientific">Propithecus coquereli</name>
    <name type="common">Coquerel's sifaka</name>
    <name type="synonym">Propithecus verreauxi coquereli</name>
    <dbReference type="NCBI Taxonomy" id="379532"/>
    <lineage>
        <taxon>Eukaryota</taxon>
        <taxon>Metazoa</taxon>
        <taxon>Chordata</taxon>
        <taxon>Craniata</taxon>
        <taxon>Vertebrata</taxon>
        <taxon>Euteleostomi</taxon>
        <taxon>Mammalia</taxon>
        <taxon>Eutheria</taxon>
        <taxon>Euarchontoglires</taxon>
        <taxon>Primates</taxon>
        <taxon>Strepsirrhini</taxon>
        <taxon>Lemuriformes</taxon>
        <taxon>Indriidae</taxon>
        <taxon>Propithecus</taxon>
    </lineage>
</organism>
<feature type="transmembrane region" description="Helical" evidence="20">
    <location>
        <begin position="309"/>
        <end position="331"/>
    </location>
</feature>
<dbReference type="GO" id="GO:0030425">
    <property type="term" value="C:dendrite"/>
    <property type="evidence" value="ECO:0007669"/>
    <property type="project" value="Ensembl"/>
</dbReference>
<dbReference type="CDD" id="cd19055">
    <property type="entry name" value="LGIC_TM_GABAAR_delta"/>
    <property type="match status" value="1"/>
</dbReference>
<feature type="domain" description="Neurotransmitter-gated ion-channel transmembrane" evidence="23">
    <location>
        <begin position="255"/>
        <end position="351"/>
    </location>
</feature>
<evidence type="ECO:0000313" key="25">
    <source>
        <dbReference type="Proteomes" id="UP000233160"/>
    </source>
</evidence>
<evidence type="ECO:0000256" key="8">
    <source>
        <dbReference type="ARBA" id="ARBA00023065"/>
    </source>
</evidence>
<evidence type="ECO:0000313" key="24">
    <source>
        <dbReference type="Ensembl" id="ENSPCOP00000031897.1"/>
    </source>
</evidence>
<gene>
    <name evidence="24" type="primary">GABRD</name>
</gene>
<evidence type="ECO:0000256" key="18">
    <source>
        <dbReference type="ARBA" id="ARBA00067684"/>
    </source>
</evidence>
<dbReference type="PROSITE" id="PS00236">
    <property type="entry name" value="NEUROTR_ION_CHANNEL"/>
    <property type="match status" value="1"/>
</dbReference>
<evidence type="ECO:0000256" key="4">
    <source>
        <dbReference type="ARBA" id="ARBA00022553"/>
    </source>
</evidence>
<dbReference type="Ensembl" id="ENSPCOT00000042856.1">
    <property type="protein sequence ID" value="ENSPCOP00000031897.1"/>
    <property type="gene ID" value="ENSPCOG00000028724.1"/>
</dbReference>
<proteinExistence type="inferred from homology"/>
<evidence type="ECO:0000256" key="17">
    <source>
        <dbReference type="ARBA" id="ARBA00064898"/>
    </source>
</evidence>
<dbReference type="AlphaFoldDB" id="A0A2K6H052"/>
<dbReference type="PRINTS" id="PR01722">
    <property type="entry name" value="GABAARDELTA"/>
</dbReference>
<evidence type="ECO:0000259" key="22">
    <source>
        <dbReference type="Pfam" id="PF02931"/>
    </source>
</evidence>
<dbReference type="FunFam" id="2.70.170.10:FF:000018">
    <property type="entry name" value="Gamma-aminobutyric acid (GABA-A) receptor, subunit delta"/>
    <property type="match status" value="1"/>
</dbReference>
<keyword evidence="25" id="KW-1185">Reference proteome</keyword>